<proteinExistence type="predicted"/>
<dbReference type="SUPFAM" id="SSF50969">
    <property type="entry name" value="YVTN repeat-like/Quinoprotein amine dehydrogenase"/>
    <property type="match status" value="2"/>
</dbReference>
<feature type="domain" description="Peptidase C14 caspase" evidence="4">
    <location>
        <begin position="1018"/>
        <end position="1246"/>
    </location>
</feature>
<feature type="repeat" description="WD" evidence="1">
    <location>
        <begin position="206"/>
        <end position="247"/>
    </location>
</feature>
<dbReference type="PANTHER" id="PTHR19879">
    <property type="entry name" value="TRANSCRIPTION INITIATION FACTOR TFIID"/>
    <property type="match status" value="1"/>
</dbReference>
<feature type="chain" id="PRO_5010062548" description="Peptidase C14 caspase domain-containing protein" evidence="3">
    <location>
        <begin position="24"/>
        <end position="1268"/>
    </location>
</feature>
<organism evidence="5 6">
    <name type="scientific">Sorangium cellulosum</name>
    <name type="common">Polyangium cellulosum</name>
    <dbReference type="NCBI Taxonomy" id="56"/>
    <lineage>
        <taxon>Bacteria</taxon>
        <taxon>Pseudomonadati</taxon>
        <taxon>Myxococcota</taxon>
        <taxon>Polyangia</taxon>
        <taxon>Polyangiales</taxon>
        <taxon>Polyangiaceae</taxon>
        <taxon>Sorangium</taxon>
    </lineage>
</organism>
<gene>
    <name evidence="5" type="ORF">BE18_18510</name>
</gene>
<feature type="compositionally biased region" description="Basic and acidic residues" evidence="2">
    <location>
        <begin position="1227"/>
        <end position="1241"/>
    </location>
</feature>
<sequence>MKPTPRRPISGLLLFVAASVSTALPSCHPGAPLVTSVRHDIVAYSPDKREFIARPSPDSGVVTLYDATTSRPIRTYRGGDPFTDFQFSSDGRYILGVSSMNGSAWLWERKTARVVVHRDDGVTAGELSPSGDHVLLRHGTVDASSSLLAAADGAQRMTLRGKAVRFADGGRTLVSETEVAIDTWELASMAHSSRPKSASPPTLVPNRGHPLGARVVAFSPDGREIATGGADGTVRFWSLDGRETGRLILEGTVDRLEYSPNGRLVLTGGSGGVTLWDRGGAALRRWNVDAAQFAADGRQVLLGGTFFPGVPSIHDVAAGADVLSLGERVSKPSYSPRQGFIIGRGDSHARVFRSSSAEPLAWLNDLRLPSDAFAFSDDDRSVLVFAGDAVTSRAAANGAEGWRVAIPGLLDNKFVRWVTGNRFFVTASWFRPPDAWFSETTRLRVWDAGARTERAWLAPLRVSLWSFAVPPIADHLLIQADGSLQLRDAATGAVRVRFEGLSPDPTEVKFSRDGRYAVAPGGPGFLLWDARTGKLLQQIERAPYISRIAFSKNRRLLAFTAGGEAFFWDLEVGREVARVTAARPMSRDIAVSDDGMHVALNTGDNITVYSRSGQLKEVVPYDFISGFRFSRDGRFLFANSGEEMWGFCFDLAMRRPCNGRGRSPGDLMVLSPDGERLLFHRPFAGRGVVFDPRTQRRVAEFKVPFEPDVGRFASASSRFFALSDHSGAVTQWYETATGKPVTADVAGEAGKPVTRPAASRYPRDLTERIEIDSSAGMLTLTQKEPKRRVIAQLGSFPGGAWAVTDPSGRFDTDLDRASLLSWQVDGKAVPLPVEIYSRAYFEPRLLPRLLAGEPLPEIAPVTHLSTVRPRVEITSVRPVMRDLVEVSIQLAPESASEPLGPVHDVRLFRDGQLVARHPAPRQRPTCRQSDAVERWRCETLVPEAEKTHPITFRVRVSVRDDIKDVDFAAYAFNRDRIKSPTARAPFQRPKEWARRPERRAHVLAIGVGSNDNLVHFGLTHPEKDARDLVAALEGRLTGFTGPEDVVLLTDPNGPTPVNGAPTKRAIQSEIVKLARRAAAEDLVVIYFSGHGVRDQRGEFYLVPSDMPAGDPKSGLDRFLPHAISSTELIDWLGDIDAARVVLIIDACHSGALTEGSGFKPGPMGDASFGQLAFDKSIQVLAATQPQSLATTANRGRSLLTDVLIHDCLSSSKTLSLALACAAKAVPERQQREERTSAEGSERQVPALFDSGRVALEVPLKAEAGGRAR</sequence>
<dbReference type="Gene3D" id="2.130.10.10">
    <property type="entry name" value="YVTN repeat-like/Quinoprotein amine dehydrogenase"/>
    <property type="match status" value="3"/>
</dbReference>
<dbReference type="SUPFAM" id="SSF52129">
    <property type="entry name" value="Caspase-like"/>
    <property type="match status" value="1"/>
</dbReference>
<reference evidence="5 6" key="1">
    <citation type="submission" date="2014-02" db="EMBL/GenBank/DDBJ databases">
        <title>The small core and large imbalanced accessory genome model reveals a collaborative survival strategy of Sorangium cellulosum strains in nature.</title>
        <authorList>
            <person name="Han K."/>
            <person name="Peng R."/>
            <person name="Blom J."/>
            <person name="Li Y.-Z."/>
        </authorList>
    </citation>
    <scope>NUCLEOTIDE SEQUENCE [LARGE SCALE GENOMIC DNA]</scope>
    <source>
        <strain evidence="5 6">So0149</strain>
    </source>
</reference>
<comment type="caution">
    <text evidence="5">The sequence shown here is derived from an EMBL/GenBank/DDBJ whole genome shotgun (WGS) entry which is preliminary data.</text>
</comment>
<dbReference type="SUPFAM" id="SSF82171">
    <property type="entry name" value="DPP6 N-terminal domain-like"/>
    <property type="match status" value="1"/>
</dbReference>
<accession>A0A150SHJ8</accession>
<dbReference type="SMART" id="SM00320">
    <property type="entry name" value="WD40"/>
    <property type="match status" value="4"/>
</dbReference>
<dbReference type="GO" id="GO:0006508">
    <property type="term" value="P:proteolysis"/>
    <property type="evidence" value="ECO:0007669"/>
    <property type="project" value="InterPro"/>
</dbReference>
<dbReference type="InterPro" id="IPR029030">
    <property type="entry name" value="Caspase-like_dom_sf"/>
</dbReference>
<evidence type="ECO:0000259" key="4">
    <source>
        <dbReference type="Pfam" id="PF00656"/>
    </source>
</evidence>
<dbReference type="InterPro" id="IPR011600">
    <property type="entry name" value="Pept_C14_caspase"/>
</dbReference>
<dbReference type="PROSITE" id="PS50082">
    <property type="entry name" value="WD_REPEATS_2"/>
    <property type="match status" value="1"/>
</dbReference>
<dbReference type="EMBL" id="JEMC01003670">
    <property type="protein sequence ID" value="KYF79380.1"/>
    <property type="molecule type" value="Genomic_DNA"/>
</dbReference>
<feature type="region of interest" description="Disordered" evidence="2">
    <location>
        <begin position="1227"/>
        <end position="1249"/>
    </location>
</feature>
<dbReference type="Proteomes" id="UP000075515">
    <property type="component" value="Unassembled WGS sequence"/>
</dbReference>
<keyword evidence="3" id="KW-0732">Signal</keyword>
<evidence type="ECO:0000256" key="2">
    <source>
        <dbReference type="SAM" id="MobiDB-lite"/>
    </source>
</evidence>
<name>A0A150SHJ8_SORCE</name>
<evidence type="ECO:0000313" key="5">
    <source>
        <dbReference type="EMBL" id="KYF79380.1"/>
    </source>
</evidence>
<dbReference type="Pfam" id="PF00656">
    <property type="entry name" value="Peptidase_C14"/>
    <property type="match status" value="1"/>
</dbReference>
<evidence type="ECO:0000256" key="3">
    <source>
        <dbReference type="SAM" id="SignalP"/>
    </source>
</evidence>
<dbReference type="PANTHER" id="PTHR19879:SF9">
    <property type="entry name" value="TRANSCRIPTION INITIATION FACTOR TFIID SUBUNIT 5"/>
    <property type="match status" value="1"/>
</dbReference>
<evidence type="ECO:0000256" key="1">
    <source>
        <dbReference type="PROSITE-ProRule" id="PRU00221"/>
    </source>
</evidence>
<dbReference type="Gene3D" id="3.40.50.1460">
    <property type="match status" value="1"/>
</dbReference>
<feature type="signal peptide" evidence="3">
    <location>
        <begin position="1"/>
        <end position="23"/>
    </location>
</feature>
<dbReference type="InterPro" id="IPR015943">
    <property type="entry name" value="WD40/YVTN_repeat-like_dom_sf"/>
</dbReference>
<dbReference type="Pfam" id="PF00400">
    <property type="entry name" value="WD40"/>
    <property type="match status" value="3"/>
</dbReference>
<evidence type="ECO:0000313" key="6">
    <source>
        <dbReference type="Proteomes" id="UP000075515"/>
    </source>
</evidence>
<dbReference type="GO" id="GO:0004197">
    <property type="term" value="F:cysteine-type endopeptidase activity"/>
    <property type="evidence" value="ECO:0007669"/>
    <property type="project" value="InterPro"/>
</dbReference>
<dbReference type="AlphaFoldDB" id="A0A150SHJ8"/>
<dbReference type="InterPro" id="IPR011044">
    <property type="entry name" value="Quino_amine_DH_bsu"/>
</dbReference>
<dbReference type="PROSITE" id="PS50294">
    <property type="entry name" value="WD_REPEATS_REGION"/>
    <property type="match status" value="1"/>
</dbReference>
<protein>
    <recommendedName>
        <fullName evidence="4">Peptidase C14 caspase domain-containing protein</fullName>
    </recommendedName>
</protein>
<keyword evidence="1" id="KW-0853">WD repeat</keyword>
<dbReference type="InterPro" id="IPR001680">
    <property type="entry name" value="WD40_rpt"/>
</dbReference>